<proteinExistence type="predicted"/>
<protein>
    <submittedName>
        <fullName evidence="1">CRISPR/Cas system-associated RAMP protein Cas6, type III</fullName>
    </submittedName>
</protein>
<dbReference type="Proteomes" id="UP000262712">
    <property type="component" value="Chromosome"/>
</dbReference>
<reference evidence="2 3" key="1">
    <citation type="submission" date="2017-09" db="EMBL/GenBank/DDBJ databases">
        <title>Arcobacter canalis sp. nov., a new species isolated from a water canal contaminated with urban sewage.</title>
        <authorList>
            <person name="Perez-Cataluna A."/>
            <person name="Salas-Masso N."/>
            <person name="Figueras M.J."/>
        </authorList>
    </citation>
    <scope>NUCLEOTIDE SEQUENCE [LARGE SCALE GENOMIC DNA]</scope>
    <source>
        <strain evidence="2 3">F98-3</strain>
    </source>
</reference>
<organism evidence="2 3">
    <name type="scientific">Malaciobacter molluscorum LMG 25693</name>
    <dbReference type="NCBI Taxonomy" id="870501"/>
    <lineage>
        <taxon>Bacteria</taxon>
        <taxon>Pseudomonadati</taxon>
        <taxon>Campylobacterota</taxon>
        <taxon>Epsilonproteobacteria</taxon>
        <taxon>Campylobacterales</taxon>
        <taxon>Arcobacteraceae</taxon>
        <taxon>Malaciobacter</taxon>
    </lineage>
</organism>
<dbReference type="KEGG" id="amol:AMOL_0681"/>
<dbReference type="Proteomes" id="UP000221222">
    <property type="component" value="Unassembled WGS sequence"/>
</dbReference>
<evidence type="ECO:0000313" key="1">
    <source>
        <dbReference type="EMBL" id="AXX91680.1"/>
    </source>
</evidence>
<dbReference type="AlphaFoldDB" id="A0A2G1DJK4"/>
<accession>A0A2G1DJK4</accession>
<sequence length="239" mass="28709">MKYSKILFKLNSENKPAYFMGSEIRGTFGYGLKRVVCVNPSFECSDCFSKEQCIFYDFFEKKNVYHKYRFDIELNSDSYEFSIVLFSKACENIPYIISAFYETFTKIGFGKDRLKYEDFEIYLNSKKIYKDKKLKLPKKLTKKIKKTDDYHKSVVINIKTPLRIKKDSTYVYDERLDLHDILLSIYKRSISLKDKKFKRIELQDDYKIIDKTLCKRYIKRYSGIQKKSMNFNYSSNKLK</sequence>
<dbReference type="EMBL" id="CP032098">
    <property type="protein sequence ID" value="AXX91680.1"/>
    <property type="molecule type" value="Genomic_DNA"/>
</dbReference>
<reference evidence="1 4" key="2">
    <citation type="submission" date="2018-08" db="EMBL/GenBank/DDBJ databases">
        <title>Complete genome of the Arcobacter molluscorum type strain LMG 25693.</title>
        <authorList>
            <person name="Miller W.G."/>
            <person name="Yee E."/>
            <person name="Bono J.L."/>
        </authorList>
    </citation>
    <scope>NUCLEOTIDE SEQUENCE [LARGE SCALE GENOMIC DNA]</scope>
    <source>
        <strain evidence="1 4">CECT 7696</strain>
    </source>
</reference>
<evidence type="ECO:0000313" key="4">
    <source>
        <dbReference type="Proteomes" id="UP000262712"/>
    </source>
</evidence>
<dbReference type="EMBL" id="NXFY01000005">
    <property type="protein sequence ID" value="PHO18526.1"/>
    <property type="molecule type" value="Genomic_DNA"/>
</dbReference>
<dbReference type="RefSeq" id="WP_099341877.1">
    <property type="nucleotide sequence ID" value="NZ_CP032098.1"/>
</dbReference>
<evidence type="ECO:0000313" key="2">
    <source>
        <dbReference type="EMBL" id="PHO18526.1"/>
    </source>
</evidence>
<keyword evidence="3" id="KW-1185">Reference proteome</keyword>
<gene>
    <name evidence="1" type="primary">cas6A</name>
    <name evidence="1" type="ORF">AMOL_0681</name>
    <name evidence="2" type="ORF">CPU12_04400</name>
</gene>
<evidence type="ECO:0000313" key="3">
    <source>
        <dbReference type="Proteomes" id="UP000221222"/>
    </source>
</evidence>
<name>A0A2G1DJK4_9BACT</name>